<proteinExistence type="predicted"/>
<gene>
    <name evidence="2" type="ORF">FHS22_004402</name>
</gene>
<dbReference type="EMBL" id="JACHJJ010000015">
    <property type="protein sequence ID" value="MBB5965116.1"/>
    <property type="molecule type" value="Genomic_DNA"/>
</dbReference>
<evidence type="ECO:0000313" key="3">
    <source>
        <dbReference type="Proteomes" id="UP000562352"/>
    </source>
</evidence>
<dbReference type="Proteomes" id="UP000562352">
    <property type="component" value="Unassembled WGS sequence"/>
</dbReference>
<name>A0A841DCN7_PLAVE</name>
<protein>
    <submittedName>
        <fullName evidence="2">Uncharacterized protein</fullName>
    </submittedName>
</protein>
<feature type="region of interest" description="Disordered" evidence="1">
    <location>
        <begin position="91"/>
        <end position="111"/>
    </location>
</feature>
<dbReference type="AlphaFoldDB" id="A0A841DCN7"/>
<evidence type="ECO:0000313" key="2">
    <source>
        <dbReference type="EMBL" id="MBB5965116.1"/>
    </source>
</evidence>
<dbReference type="RefSeq" id="WP_184944270.1">
    <property type="nucleotide sequence ID" value="NZ_BAAAWZ010000001.1"/>
</dbReference>
<accession>A0A841DCN7</accession>
<reference evidence="2 3" key="1">
    <citation type="submission" date="2020-08" db="EMBL/GenBank/DDBJ databases">
        <title>Genomic Encyclopedia of Type Strains, Phase III (KMG-III): the genomes of soil and plant-associated and newly described type strains.</title>
        <authorList>
            <person name="Whitman W."/>
        </authorList>
    </citation>
    <scope>NUCLEOTIDE SEQUENCE [LARGE SCALE GENOMIC DNA]</scope>
    <source>
        <strain evidence="2 3">CECT 3303</strain>
    </source>
</reference>
<sequence length="296" mass="32347">MPRRAPEPIGDRDTLLRSGPFHLALRACIRESGLSLDRIRARLAQHGPAVALSTLSDWQRGNRRPGGERSMAVITALEGILGVPERALADLLHPGPGADERPGGPPGPFPGRYEQHVTVISQHQKVVLDAAGCRASVWTRTLIRARRHGVDRYLARSPDGPGADPGAREILPLANCRLGEVRREPEPFVELLFDQALRSGETWVFEWEARDRPPVPCTGHGHGFRQPVEQFLVEVRFDPAALPAECYAYARHGVDGEVRRTGALAPNVHHTVHLSACGVSSGVLGIAWRWPPPGMS</sequence>
<keyword evidence="3" id="KW-1185">Reference proteome</keyword>
<organism evidence="2 3">
    <name type="scientific">Planomonospora venezuelensis</name>
    <dbReference type="NCBI Taxonomy" id="1999"/>
    <lineage>
        <taxon>Bacteria</taxon>
        <taxon>Bacillati</taxon>
        <taxon>Actinomycetota</taxon>
        <taxon>Actinomycetes</taxon>
        <taxon>Streptosporangiales</taxon>
        <taxon>Streptosporangiaceae</taxon>
        <taxon>Planomonospora</taxon>
    </lineage>
</organism>
<comment type="caution">
    <text evidence="2">The sequence shown here is derived from an EMBL/GenBank/DDBJ whole genome shotgun (WGS) entry which is preliminary data.</text>
</comment>
<evidence type="ECO:0000256" key="1">
    <source>
        <dbReference type="SAM" id="MobiDB-lite"/>
    </source>
</evidence>